<evidence type="ECO:0000256" key="1">
    <source>
        <dbReference type="SAM" id="MobiDB-lite"/>
    </source>
</evidence>
<accession>A0A9I9E7N3</accession>
<proteinExistence type="predicted"/>
<dbReference type="EnsemblPlants" id="MELO3C029924.2.1">
    <property type="protein sequence ID" value="MELO3C029924.2.1"/>
    <property type="gene ID" value="MELO3C029924.2"/>
</dbReference>
<sequence length="191" mass="21542">MAATAVTGSVSIWVSPSYKQRVGLREKGEEFCGISLRGNLGESSPLEKLVSQLERSYVAFLVNFSFNVDTPDKTMNLTKKGSTITRMNKQLMLVLTCVMSEHGHPGHKYQQFCQSYEQQLPKTVNNSLGLKHNPAQLPSPRPESRGNTEYVNLSASEISRSIDQLFLHLKDPISQNRRCINMQEKKNIREV</sequence>
<organism evidence="2">
    <name type="scientific">Cucumis melo</name>
    <name type="common">Muskmelon</name>
    <dbReference type="NCBI Taxonomy" id="3656"/>
    <lineage>
        <taxon>Eukaryota</taxon>
        <taxon>Viridiplantae</taxon>
        <taxon>Streptophyta</taxon>
        <taxon>Embryophyta</taxon>
        <taxon>Tracheophyta</taxon>
        <taxon>Spermatophyta</taxon>
        <taxon>Magnoliopsida</taxon>
        <taxon>eudicotyledons</taxon>
        <taxon>Gunneridae</taxon>
        <taxon>Pentapetalae</taxon>
        <taxon>rosids</taxon>
        <taxon>fabids</taxon>
        <taxon>Cucurbitales</taxon>
        <taxon>Cucurbitaceae</taxon>
        <taxon>Benincaseae</taxon>
        <taxon>Cucumis</taxon>
    </lineage>
</organism>
<reference evidence="2" key="1">
    <citation type="submission" date="2023-03" db="UniProtKB">
        <authorList>
            <consortium name="EnsemblPlants"/>
        </authorList>
    </citation>
    <scope>IDENTIFICATION</scope>
</reference>
<evidence type="ECO:0000313" key="2">
    <source>
        <dbReference type="EnsemblPlants" id="MELO3C029924.2.1"/>
    </source>
</evidence>
<protein>
    <submittedName>
        <fullName evidence="2">Uncharacterized protein</fullName>
    </submittedName>
</protein>
<dbReference type="AlphaFoldDB" id="A0A9I9E7N3"/>
<name>A0A9I9E7N3_CUCME</name>
<dbReference type="Gramene" id="MELO3C029924.2.1">
    <property type="protein sequence ID" value="MELO3C029924.2.1"/>
    <property type="gene ID" value="MELO3C029924.2"/>
</dbReference>
<feature type="region of interest" description="Disordered" evidence="1">
    <location>
        <begin position="127"/>
        <end position="147"/>
    </location>
</feature>